<feature type="region of interest" description="Disordered" evidence="1">
    <location>
        <begin position="53"/>
        <end position="81"/>
    </location>
</feature>
<evidence type="ECO:0000313" key="2">
    <source>
        <dbReference type="EMBL" id="PXX09268.1"/>
    </source>
</evidence>
<keyword evidence="3" id="KW-1185">Reference proteome</keyword>
<feature type="compositionally biased region" description="Polar residues" evidence="1">
    <location>
        <begin position="53"/>
        <end position="69"/>
    </location>
</feature>
<accession>A0A318HHT4</accession>
<name>A0A318HHT4_9MYCO</name>
<protein>
    <submittedName>
        <fullName evidence="2">Uncharacterized protein</fullName>
    </submittedName>
</protein>
<organism evidence="2 3">
    <name type="scientific">Mycolicibacterium moriokaense</name>
    <dbReference type="NCBI Taxonomy" id="39691"/>
    <lineage>
        <taxon>Bacteria</taxon>
        <taxon>Bacillati</taxon>
        <taxon>Actinomycetota</taxon>
        <taxon>Actinomycetes</taxon>
        <taxon>Mycobacteriales</taxon>
        <taxon>Mycobacteriaceae</taxon>
        <taxon>Mycolicibacterium</taxon>
    </lineage>
</organism>
<comment type="caution">
    <text evidence="2">The sequence shown here is derived from an EMBL/GenBank/DDBJ whole genome shotgun (WGS) entry which is preliminary data.</text>
</comment>
<sequence length="81" mass="8107">MKTNRNKLALRRQSIRTLTDSELRIAHGGGTSAAPAPGTDKQTIGSGTSVIHASSGTSVINPSGGNVLNPSGGRVLNPSGG</sequence>
<dbReference type="Proteomes" id="UP000247781">
    <property type="component" value="Unassembled WGS sequence"/>
</dbReference>
<evidence type="ECO:0000313" key="3">
    <source>
        <dbReference type="Proteomes" id="UP000247781"/>
    </source>
</evidence>
<reference evidence="2 3" key="2">
    <citation type="submission" date="2018-06" db="EMBL/GenBank/DDBJ databases">
        <title>Sequencing of bacterial isolates from soil warming experiment in Harvard Forest, Massachusetts, USA.</title>
        <authorList>
            <person name="Deangelis K.PhD."/>
        </authorList>
    </citation>
    <scope>NUCLEOTIDE SEQUENCE [LARGE SCALE GENOMIC DNA]</scope>
    <source>
        <strain evidence="2 3">GAS496</strain>
    </source>
</reference>
<dbReference type="AlphaFoldDB" id="A0A318HHT4"/>
<evidence type="ECO:0000256" key="1">
    <source>
        <dbReference type="SAM" id="MobiDB-lite"/>
    </source>
</evidence>
<dbReference type="EMBL" id="QJJU01000006">
    <property type="protein sequence ID" value="PXX09268.1"/>
    <property type="molecule type" value="Genomic_DNA"/>
</dbReference>
<feature type="region of interest" description="Disordered" evidence="1">
    <location>
        <begin position="26"/>
        <end position="45"/>
    </location>
</feature>
<proteinExistence type="predicted"/>
<dbReference type="RefSeq" id="WP_110316258.1">
    <property type="nucleotide sequence ID" value="NZ_QJJU01000006.1"/>
</dbReference>
<reference evidence="3" key="1">
    <citation type="submission" date="2018-05" db="EMBL/GenBank/DDBJ databases">
        <authorList>
            <person name="Deangelis K."/>
            <person name="Huntemann M."/>
            <person name="Clum A."/>
            <person name="Pillay M."/>
            <person name="Palaniappan K."/>
            <person name="Varghese N."/>
            <person name="Mikhailova N."/>
            <person name="Stamatis D."/>
            <person name="Reddy T."/>
            <person name="Daum C."/>
            <person name="Shapiro N."/>
            <person name="Ivanova N."/>
            <person name="Kyrpides N."/>
            <person name="Woyke T."/>
        </authorList>
    </citation>
    <scope>NUCLEOTIDE SEQUENCE [LARGE SCALE GENOMIC DNA]</scope>
    <source>
        <strain evidence="3">GAS496</strain>
    </source>
</reference>
<gene>
    <name evidence="2" type="ORF">C8E89_106195</name>
</gene>